<name>M7NHN3_PNEMU</name>
<reference evidence="8" key="1">
    <citation type="journal article" date="2016" name="Nat. Commun.">
        <title>Genome analysis of three Pneumocystis species reveals adaptation mechanisms to life exclusively in mammalian hosts.</title>
        <authorList>
            <person name="Ma L."/>
            <person name="Chen Z."/>
            <person name="Huang D.W."/>
            <person name="Kutty G."/>
            <person name="Ishihara M."/>
            <person name="Wang H."/>
            <person name="Abouelleil A."/>
            <person name="Bishop L."/>
            <person name="Davey E."/>
            <person name="Deng R."/>
            <person name="Deng X."/>
            <person name="Fan L."/>
            <person name="Fantoni G."/>
            <person name="Fitzgerald M."/>
            <person name="Gogineni E."/>
            <person name="Goldberg J.M."/>
            <person name="Handley G."/>
            <person name="Hu X."/>
            <person name="Huber C."/>
            <person name="Jiao X."/>
            <person name="Jones K."/>
            <person name="Levin J.Z."/>
            <person name="Liu Y."/>
            <person name="Macdonald P."/>
            <person name="Melnikov A."/>
            <person name="Raley C."/>
            <person name="Sassi M."/>
            <person name="Sherman B.T."/>
            <person name="Song X."/>
            <person name="Sykes S."/>
            <person name="Tran B."/>
            <person name="Walsh L."/>
            <person name="Xia Y."/>
            <person name="Yang J."/>
            <person name="Young S."/>
            <person name="Zeng Q."/>
            <person name="Zheng X."/>
            <person name="Stephens R."/>
            <person name="Nusbaum C."/>
            <person name="Birren B.W."/>
            <person name="Azadi P."/>
            <person name="Lempicki R.A."/>
            <person name="Cuomo C.A."/>
            <person name="Kovacs J.A."/>
        </authorList>
    </citation>
    <scope>NUCLEOTIDE SEQUENCE [LARGE SCALE GENOMIC DNA]</scope>
    <source>
        <strain evidence="8">B123</strain>
    </source>
</reference>
<evidence type="ECO:0000256" key="1">
    <source>
        <dbReference type="ARBA" id="ARBA00004496"/>
    </source>
</evidence>
<evidence type="ECO:0000256" key="3">
    <source>
        <dbReference type="ARBA" id="ARBA00023054"/>
    </source>
</evidence>
<dbReference type="Gene3D" id="1.10.418.10">
    <property type="entry name" value="Calponin-like domain"/>
    <property type="match status" value="1"/>
</dbReference>
<dbReference type="GO" id="GO:0008017">
    <property type="term" value="F:microtubule binding"/>
    <property type="evidence" value="ECO:0007669"/>
    <property type="project" value="TreeGrafter"/>
</dbReference>
<feature type="coiled-coil region" evidence="4">
    <location>
        <begin position="559"/>
        <end position="649"/>
    </location>
</feature>
<dbReference type="GO" id="GO:0031122">
    <property type="term" value="P:cytoplasmic microtubule organization"/>
    <property type="evidence" value="ECO:0007669"/>
    <property type="project" value="TreeGrafter"/>
</dbReference>
<dbReference type="Pfam" id="PF19047">
    <property type="entry name" value="HOOK_N"/>
    <property type="match status" value="1"/>
</dbReference>
<feature type="domain" description="HOOK N-terminal" evidence="6">
    <location>
        <begin position="10"/>
        <end position="152"/>
    </location>
</feature>
<dbReference type="RefSeq" id="XP_007875610.1">
    <property type="nucleotide sequence ID" value="XM_007877419.1"/>
</dbReference>
<dbReference type="OrthoDB" id="2129491at2759"/>
<dbReference type="AlphaFoldDB" id="M7NHN3"/>
<accession>M7NHN3</accession>
<dbReference type="InterPro" id="IPR043936">
    <property type="entry name" value="HOOK_N"/>
</dbReference>
<sequence>MGPDNEHVKMALLHWINTFDIEKSQHTIRCFEELSDGIIIYKILLEIDPVFFRNAIGATPVENGLSNWVLRLNNAKRIYKYLEKYYEEKQNQSPAEVDKDIPNLEAIAKNFSEKEMIKLLKIVLRCSFFQDNREKSIKRMQNLDSQIQAVLEELNNEVIRLEGKSNLNTETEKKTLSLDEEIAIVSKEKDILKKNYELILEENVILRENQKTMKSKLNSINEKLSKAENLNTDYESQISHLQMQVNQFEYELHQYKDSSIQKDLEIRRQNEIITSLTHEKEELKKKTDEHVLLRDELQREKQNLEKDRSLINICKQKLEKDSHILSQDEILNLENISYRKNNKIYVSIDDENILKNYILETESHETPCNKPINKTSELNVKYLKNDSKTKENEIQSFYEKINVSQQSKEDFHDSAKKSSKDLDHELKHQSNAYPDLQMSQFQQKPDMLKKKTSEKSIIVIKNLINNLKKSKDKTEDKHFEKDEKKNELDHQIHNNNSKFLEDSKLNSSSIPFKTDTIPEIQMQELENLNILKENSHVMKLQVDKENVCDLVLTHESNESKKLHVELSKLKKSIKDLEDENQHQINMINKLHEEKDTLMHELIINKDLLSNLQQENDKLNSIITSISETIEQERKKQLEAQEKIEELQNELDKRMSGALKAKQLLKKQDAIIKECREKMTLCKSTDELYNELALKNKQIEELKKINDEETAKLKEENARMIDAWYNLTSHMQQKNPTVQHTFIQSPNSLD</sequence>
<feature type="coiled-coil region" evidence="4">
    <location>
        <begin position="210"/>
        <end position="307"/>
    </location>
</feature>
<keyword evidence="2" id="KW-0963">Cytoplasm</keyword>
<dbReference type="GeneID" id="19897205"/>
<dbReference type="GO" id="GO:0005815">
    <property type="term" value="C:microtubule organizing center"/>
    <property type="evidence" value="ECO:0007669"/>
    <property type="project" value="TreeGrafter"/>
</dbReference>
<feature type="coiled-coil region" evidence="4">
    <location>
        <begin position="684"/>
        <end position="718"/>
    </location>
</feature>
<dbReference type="HOGENOM" id="CLU_371347_0_0_1"/>
<dbReference type="STRING" id="1069680.M7NHN3"/>
<feature type="region of interest" description="Disordered" evidence="5">
    <location>
        <begin position="471"/>
        <end position="502"/>
    </location>
</feature>
<keyword evidence="8" id="KW-1185">Reference proteome</keyword>
<evidence type="ECO:0000313" key="7">
    <source>
        <dbReference type="EMBL" id="EMR08078.1"/>
    </source>
</evidence>
<comment type="subcellular location">
    <subcellularLocation>
        <location evidence="1">Cytoplasm</location>
    </subcellularLocation>
</comment>
<dbReference type="SUPFAM" id="SSF116907">
    <property type="entry name" value="Hook domain"/>
    <property type="match status" value="1"/>
</dbReference>
<keyword evidence="3 4" id="KW-0175">Coiled coil</keyword>
<evidence type="ECO:0000256" key="4">
    <source>
        <dbReference type="SAM" id="Coils"/>
    </source>
</evidence>
<dbReference type="InterPro" id="IPR036872">
    <property type="entry name" value="CH_dom_sf"/>
</dbReference>
<dbReference type="CDD" id="cd22211">
    <property type="entry name" value="HkD_SF"/>
    <property type="match status" value="1"/>
</dbReference>
<dbReference type="PANTHER" id="PTHR18947">
    <property type="entry name" value="HOOK PROTEINS"/>
    <property type="match status" value="1"/>
</dbReference>
<dbReference type="GO" id="GO:0030705">
    <property type="term" value="P:cytoskeleton-dependent intracellular transport"/>
    <property type="evidence" value="ECO:0007669"/>
    <property type="project" value="InterPro"/>
</dbReference>
<comment type="caution">
    <text evidence="7">The sequence shown here is derived from an EMBL/GenBank/DDBJ whole genome shotgun (WGS) entry which is preliminary data.</text>
</comment>
<dbReference type="VEuPathDB" id="FungiDB:PNEG_03518"/>
<feature type="coiled-coil region" evidence="4">
    <location>
        <begin position="133"/>
        <end position="160"/>
    </location>
</feature>
<dbReference type="PANTHER" id="PTHR18947:SF28">
    <property type="entry name" value="GIRDIN, ISOFORM A"/>
    <property type="match status" value="1"/>
</dbReference>
<evidence type="ECO:0000259" key="6">
    <source>
        <dbReference type="Pfam" id="PF19047"/>
    </source>
</evidence>
<dbReference type="Proteomes" id="UP000011958">
    <property type="component" value="Unassembled WGS sequence"/>
</dbReference>
<feature type="compositionally biased region" description="Basic and acidic residues" evidence="5">
    <location>
        <begin position="472"/>
        <end position="492"/>
    </location>
</feature>
<dbReference type="GO" id="GO:0051959">
    <property type="term" value="F:dynein light intermediate chain binding"/>
    <property type="evidence" value="ECO:0007669"/>
    <property type="project" value="TreeGrafter"/>
</dbReference>
<evidence type="ECO:0000256" key="5">
    <source>
        <dbReference type="SAM" id="MobiDB-lite"/>
    </source>
</evidence>
<evidence type="ECO:0000313" key="8">
    <source>
        <dbReference type="Proteomes" id="UP000011958"/>
    </source>
</evidence>
<evidence type="ECO:0000256" key="2">
    <source>
        <dbReference type="ARBA" id="ARBA00022490"/>
    </source>
</evidence>
<dbReference type="OMA" id="DAKYRKC"/>
<gene>
    <name evidence="7" type="ORF">PNEG_03518</name>
</gene>
<organism evidence="7 8">
    <name type="scientific">Pneumocystis murina (strain B123)</name>
    <name type="common">Mouse pneumocystis pneumonia agent</name>
    <name type="synonym">Pneumocystis carinii f. sp. muris</name>
    <dbReference type="NCBI Taxonomy" id="1069680"/>
    <lineage>
        <taxon>Eukaryota</taxon>
        <taxon>Fungi</taxon>
        <taxon>Dikarya</taxon>
        <taxon>Ascomycota</taxon>
        <taxon>Taphrinomycotina</taxon>
        <taxon>Pneumocystomycetes</taxon>
        <taxon>Pneumocystaceae</taxon>
        <taxon>Pneumocystis</taxon>
    </lineage>
</organism>
<proteinExistence type="predicted"/>
<dbReference type="EMBL" id="AFWA02000016">
    <property type="protein sequence ID" value="EMR08078.1"/>
    <property type="molecule type" value="Genomic_DNA"/>
</dbReference>
<dbReference type="GO" id="GO:0005737">
    <property type="term" value="C:cytoplasm"/>
    <property type="evidence" value="ECO:0007669"/>
    <property type="project" value="UniProtKB-SubCell"/>
</dbReference>
<dbReference type="eggNOG" id="ENOG502QQM8">
    <property type="taxonomic scope" value="Eukaryota"/>
</dbReference>
<protein>
    <recommendedName>
        <fullName evidence="6">HOOK N-terminal domain-containing protein</fullName>
    </recommendedName>
</protein>